<dbReference type="EC" id="2.1.1.-" evidence="4"/>
<dbReference type="Proteomes" id="UP000242414">
    <property type="component" value="Unassembled WGS sequence"/>
</dbReference>
<dbReference type="GO" id="GO:0016433">
    <property type="term" value="F:rRNA (adenine) methyltransferase activity"/>
    <property type="evidence" value="ECO:0007669"/>
    <property type="project" value="UniProtKB-UniRule"/>
</dbReference>
<dbReference type="HAMAP" id="MF_03044">
    <property type="entry name" value="BMT2"/>
    <property type="match status" value="1"/>
</dbReference>
<proteinExistence type="inferred from homology"/>
<dbReference type="EMBL" id="KV922206">
    <property type="protein sequence ID" value="ORE00981.1"/>
    <property type="molecule type" value="Genomic_DNA"/>
</dbReference>
<name>A0A1X0QML8_RHIZD</name>
<dbReference type="PANTHER" id="PTHR21008:SF1">
    <property type="entry name" value="25S RRNA (ADENINE(2142)-N(1))-METHYLTRANSFERASE"/>
    <property type="match status" value="1"/>
</dbReference>
<organism evidence="5">
    <name type="scientific">Rhizopus microsporus var. microsporus</name>
    <dbReference type="NCBI Taxonomy" id="86635"/>
    <lineage>
        <taxon>Eukaryota</taxon>
        <taxon>Fungi</taxon>
        <taxon>Fungi incertae sedis</taxon>
        <taxon>Mucoromycota</taxon>
        <taxon>Mucoromycotina</taxon>
        <taxon>Mucoromycetes</taxon>
        <taxon>Mucorales</taxon>
        <taxon>Mucorineae</taxon>
        <taxon>Rhizopodaceae</taxon>
        <taxon>Rhizopus</taxon>
    </lineage>
</organism>
<accession>A0A1X0QML8</accession>
<dbReference type="AlphaFoldDB" id="A0A1X0QML8"/>
<keyword evidence="1 4" id="KW-0489">Methyltransferase</keyword>
<comment type="function">
    <text evidence="4">S-adenosyl-L-methionine-dependent methyltransferase that specifically methylates the N(1) position of an adenine present in helix 65 in 25S rRNA.</text>
</comment>
<dbReference type="OrthoDB" id="5954793at2759"/>
<evidence type="ECO:0000313" key="5">
    <source>
        <dbReference type="EMBL" id="ORE00981.1"/>
    </source>
</evidence>
<keyword evidence="3 4" id="KW-0949">S-adenosyl-L-methionine</keyword>
<evidence type="ECO:0000256" key="3">
    <source>
        <dbReference type="ARBA" id="ARBA00022691"/>
    </source>
</evidence>
<evidence type="ECO:0000256" key="1">
    <source>
        <dbReference type="ARBA" id="ARBA00022603"/>
    </source>
</evidence>
<dbReference type="Pfam" id="PF11968">
    <property type="entry name" value="Bmt2"/>
    <property type="match status" value="1"/>
</dbReference>
<dbReference type="InterPro" id="IPR021867">
    <property type="entry name" value="Bmt2/SAMTOR"/>
</dbReference>
<dbReference type="PANTHER" id="PTHR21008">
    <property type="entry name" value="S-ADENOSYLMETHIONINE SENSOR UPSTREAM OF MTORC1-RELATED"/>
    <property type="match status" value="1"/>
</dbReference>
<dbReference type="SUPFAM" id="SSF53335">
    <property type="entry name" value="S-adenosyl-L-methionine-dependent methyltransferases"/>
    <property type="match status" value="1"/>
</dbReference>
<comment type="subcellular location">
    <subcellularLocation>
        <location evidence="4">Nucleus</location>
        <location evidence="4">Nucleolus</location>
    </subcellularLocation>
</comment>
<evidence type="ECO:0000256" key="2">
    <source>
        <dbReference type="ARBA" id="ARBA00022679"/>
    </source>
</evidence>
<sequence length="285" mass="32705">MVKKQKKKTPITQISTAKAKFKRSHAETARLIRRFHVLNKELAKCRASPQTLKNREAEILKEMESLGGLDWYQKASQLGQSKARGGDSSKWLIQTLKSHCKEALDKTTKPLKVLDVGAVAPNNYEAYSSWITAIPIDLNPQHPNIQKQDFLRMQPPALADRFDIVCLSLVINFVGDPKDRGKRQMLIHTRDFFMPITTTDRLHYLFLVVPLPCVTNSRYMTHEHLLEMMASIGYTNCIHHHFSNKLAYYLFELVCKPNTKNITWKKKIIPGKEGGARNNFCIVMQ</sequence>
<protein>
    <recommendedName>
        <fullName evidence="4">25S rRNA adenine-N(1) methyltransferase</fullName>
        <ecNumber evidence="4">2.1.1.-</ecNumber>
    </recommendedName>
</protein>
<feature type="binding site" evidence="4">
    <location>
        <position position="117"/>
    </location>
    <ligand>
        <name>S-adenosyl-L-methionine</name>
        <dbReference type="ChEBI" id="CHEBI:59789"/>
    </ligand>
</feature>
<comment type="similarity">
    <text evidence="4">Belongs to the BMT2 family.</text>
</comment>
<keyword evidence="4" id="KW-0539">Nucleus</keyword>
<dbReference type="GO" id="GO:0005730">
    <property type="term" value="C:nucleolus"/>
    <property type="evidence" value="ECO:0007669"/>
    <property type="project" value="UniProtKB-SubCell"/>
</dbReference>
<reference evidence="5" key="1">
    <citation type="journal article" date="2016" name="Proc. Natl. Acad. Sci. U.S.A.">
        <title>Lipid metabolic changes in an early divergent fungus govern the establishment of a mutualistic symbiosis with endobacteria.</title>
        <authorList>
            <person name="Lastovetsky O.A."/>
            <person name="Gaspar M.L."/>
            <person name="Mondo S.J."/>
            <person name="LaButti K.M."/>
            <person name="Sandor L."/>
            <person name="Grigoriev I.V."/>
            <person name="Henry S.A."/>
            <person name="Pawlowska T.E."/>
        </authorList>
    </citation>
    <scope>NUCLEOTIDE SEQUENCE [LARGE SCALE GENOMIC DNA]</scope>
    <source>
        <strain evidence="5">ATCC 52814</strain>
    </source>
</reference>
<dbReference type="InterPro" id="IPR029063">
    <property type="entry name" value="SAM-dependent_MTases_sf"/>
</dbReference>
<gene>
    <name evidence="5" type="ORF">BCV72DRAFT_218139</name>
</gene>
<evidence type="ECO:0000256" key="4">
    <source>
        <dbReference type="HAMAP-Rule" id="MF_03044"/>
    </source>
</evidence>
<keyword evidence="2 4" id="KW-0808">Transferase</keyword>
<dbReference type="VEuPathDB" id="FungiDB:BCV72DRAFT_218139"/>
<feature type="binding site" evidence="4">
    <location>
        <position position="137"/>
    </location>
    <ligand>
        <name>S-adenosyl-L-methionine</name>
        <dbReference type="ChEBI" id="CHEBI:59789"/>
    </ligand>
</feature>